<reference evidence="2 3" key="1">
    <citation type="journal article" date="2021" name="Elife">
        <title>Chloroplast acquisition without the gene transfer in kleptoplastic sea slugs, Plakobranchus ocellatus.</title>
        <authorList>
            <person name="Maeda T."/>
            <person name="Takahashi S."/>
            <person name="Yoshida T."/>
            <person name="Shimamura S."/>
            <person name="Takaki Y."/>
            <person name="Nagai Y."/>
            <person name="Toyoda A."/>
            <person name="Suzuki Y."/>
            <person name="Arimoto A."/>
            <person name="Ishii H."/>
            <person name="Satoh N."/>
            <person name="Nishiyama T."/>
            <person name="Hasebe M."/>
            <person name="Maruyama T."/>
            <person name="Minagawa J."/>
            <person name="Obokata J."/>
            <person name="Shigenobu S."/>
        </authorList>
    </citation>
    <scope>NUCLEOTIDE SEQUENCE [LARGE SCALE GENOMIC DNA]</scope>
</reference>
<accession>A0AAV3YVS4</accession>
<gene>
    <name evidence="2" type="ORF">PoB_001407600</name>
</gene>
<keyword evidence="3" id="KW-1185">Reference proteome</keyword>
<sequence length="96" mass="10918">MYTTNTHSSNRELLFTNLSYFIFDAWKMFSCSRAQAPQSPHNIHRSSKAATPLAPPHPRFRHLKACPKRSCNDNPYLQEYGPPHPAIPQTSPLRAA</sequence>
<feature type="region of interest" description="Disordered" evidence="1">
    <location>
        <begin position="37"/>
        <end position="59"/>
    </location>
</feature>
<dbReference type="AlphaFoldDB" id="A0AAV3YVS4"/>
<evidence type="ECO:0000313" key="3">
    <source>
        <dbReference type="Proteomes" id="UP000735302"/>
    </source>
</evidence>
<name>A0AAV3YVS4_9GAST</name>
<evidence type="ECO:0000313" key="2">
    <source>
        <dbReference type="EMBL" id="GFN87570.1"/>
    </source>
</evidence>
<proteinExistence type="predicted"/>
<organism evidence="2 3">
    <name type="scientific">Plakobranchus ocellatus</name>
    <dbReference type="NCBI Taxonomy" id="259542"/>
    <lineage>
        <taxon>Eukaryota</taxon>
        <taxon>Metazoa</taxon>
        <taxon>Spiralia</taxon>
        <taxon>Lophotrochozoa</taxon>
        <taxon>Mollusca</taxon>
        <taxon>Gastropoda</taxon>
        <taxon>Heterobranchia</taxon>
        <taxon>Euthyneura</taxon>
        <taxon>Panpulmonata</taxon>
        <taxon>Sacoglossa</taxon>
        <taxon>Placobranchoidea</taxon>
        <taxon>Plakobranchidae</taxon>
        <taxon>Plakobranchus</taxon>
    </lineage>
</organism>
<evidence type="ECO:0000256" key="1">
    <source>
        <dbReference type="SAM" id="MobiDB-lite"/>
    </source>
</evidence>
<dbReference type="EMBL" id="BLXT01001719">
    <property type="protein sequence ID" value="GFN87570.1"/>
    <property type="molecule type" value="Genomic_DNA"/>
</dbReference>
<feature type="region of interest" description="Disordered" evidence="1">
    <location>
        <begin position="74"/>
        <end position="96"/>
    </location>
</feature>
<dbReference type="Proteomes" id="UP000735302">
    <property type="component" value="Unassembled WGS sequence"/>
</dbReference>
<protein>
    <submittedName>
        <fullName evidence="2">Uncharacterized protein</fullName>
    </submittedName>
</protein>
<comment type="caution">
    <text evidence="2">The sequence shown here is derived from an EMBL/GenBank/DDBJ whole genome shotgun (WGS) entry which is preliminary data.</text>
</comment>